<organism evidence="1 2">
    <name type="scientific">Paenibacillus spiritus</name>
    <dbReference type="NCBI Taxonomy" id="2496557"/>
    <lineage>
        <taxon>Bacteria</taxon>
        <taxon>Bacillati</taxon>
        <taxon>Bacillota</taxon>
        <taxon>Bacilli</taxon>
        <taxon>Bacillales</taxon>
        <taxon>Paenibacillaceae</taxon>
        <taxon>Paenibacillus</taxon>
    </lineage>
</organism>
<keyword evidence="2" id="KW-1185">Reference proteome</keyword>
<comment type="caution">
    <text evidence="1">The sequence shown here is derived from an EMBL/GenBank/DDBJ whole genome shotgun (WGS) entry which is preliminary data.</text>
</comment>
<reference evidence="1 2" key="1">
    <citation type="submission" date="2019-09" db="EMBL/GenBank/DDBJ databases">
        <title>Bacillus ochoae sp. nov., Paenibacillus whitsoniae sp. nov., Paenibacillus spiritus sp. nov. Isolated from the Mars Exploration Rover during spacecraft assembly.</title>
        <authorList>
            <person name="Seuylemezian A."/>
            <person name="Vaishampayan P."/>
        </authorList>
    </citation>
    <scope>NUCLEOTIDE SEQUENCE [LARGE SCALE GENOMIC DNA]</scope>
    <source>
        <strain evidence="1 2">MER_111</strain>
    </source>
</reference>
<accession>A0A5J5G9S9</accession>
<dbReference type="AlphaFoldDB" id="A0A5J5G9S9"/>
<dbReference type="RefSeq" id="WP_150458007.1">
    <property type="nucleotide sequence ID" value="NZ_VYKK01000012.1"/>
</dbReference>
<name>A0A5J5G9S9_9BACL</name>
<evidence type="ECO:0000313" key="1">
    <source>
        <dbReference type="EMBL" id="KAA9004856.1"/>
    </source>
</evidence>
<dbReference type="Proteomes" id="UP000367750">
    <property type="component" value="Unassembled WGS sequence"/>
</dbReference>
<gene>
    <name evidence="1" type="ORF">F4V43_09490</name>
</gene>
<dbReference type="EMBL" id="VYKK01000012">
    <property type="protein sequence ID" value="KAA9004856.1"/>
    <property type="molecule type" value="Genomic_DNA"/>
</dbReference>
<dbReference type="OrthoDB" id="2567404at2"/>
<protein>
    <submittedName>
        <fullName evidence="1">Uncharacterized protein</fullName>
    </submittedName>
</protein>
<evidence type="ECO:0000313" key="2">
    <source>
        <dbReference type="Proteomes" id="UP000367750"/>
    </source>
</evidence>
<dbReference type="PROSITE" id="PS51257">
    <property type="entry name" value="PROKAR_LIPOPROTEIN"/>
    <property type="match status" value="1"/>
</dbReference>
<sequence length="265" mass="28981">MKKECGGRRQGPKRLGALLLPVLMLAVLALLSACSGSSGPASTIARAVQGCPDAEVEYVDFVRLNGVFYSYTEDANRGTGILPGERLGSVNYRLSGQACSDYESVDGNASYLEEGTELYEHQGYASSFRILAKTPQGLRVYEASLNPKAETVGELMDIEGRVQAVTLKDGAVKLTAQEQEEFLADFLSLSYRPDQLRKARLADSVGMELTLKDGSGIRLLYWLRVKPAMHPGVYVTERMDRIVQNRLKEAGYLKTLPPLVGPAKE</sequence>
<proteinExistence type="predicted"/>